<proteinExistence type="predicted"/>
<name>A0A9W6UTG1_9ACTN</name>
<feature type="region of interest" description="Disordered" evidence="1">
    <location>
        <begin position="1"/>
        <end position="36"/>
    </location>
</feature>
<evidence type="ECO:0000313" key="2">
    <source>
        <dbReference type="EMBL" id="GLW63601.1"/>
    </source>
</evidence>
<dbReference type="Proteomes" id="UP001165124">
    <property type="component" value="Unassembled WGS sequence"/>
</dbReference>
<comment type="caution">
    <text evidence="2">The sequence shown here is derived from an EMBL/GenBank/DDBJ whole genome shotgun (WGS) entry which is preliminary data.</text>
</comment>
<protein>
    <recommendedName>
        <fullName evidence="4">ATP/GTP-binding protein</fullName>
    </recommendedName>
</protein>
<sequence>MSPRRNRRAAPGPPRRKGSGAGSFGGLNRRVEEGPDGDWIVQAIAGANSVKSYRCPGCDQLIPPGVPHVVAWPADERGGADDRRHWHRPCWQARDRRGPRPHRGRGAPRY</sequence>
<evidence type="ECO:0000256" key="1">
    <source>
        <dbReference type="SAM" id="MobiDB-lite"/>
    </source>
</evidence>
<gene>
    <name evidence="2" type="ORF">Arub01_18450</name>
</gene>
<organism evidence="2 3">
    <name type="scientific">Actinomadura rubrobrunea</name>
    <dbReference type="NCBI Taxonomy" id="115335"/>
    <lineage>
        <taxon>Bacteria</taxon>
        <taxon>Bacillati</taxon>
        <taxon>Actinomycetota</taxon>
        <taxon>Actinomycetes</taxon>
        <taxon>Streptosporangiales</taxon>
        <taxon>Thermomonosporaceae</taxon>
        <taxon>Actinomadura</taxon>
    </lineage>
</organism>
<feature type="compositionally biased region" description="Basic residues" evidence="1">
    <location>
        <begin position="1"/>
        <end position="18"/>
    </location>
</feature>
<evidence type="ECO:0008006" key="4">
    <source>
        <dbReference type="Google" id="ProtNLM"/>
    </source>
</evidence>
<evidence type="ECO:0000313" key="3">
    <source>
        <dbReference type="Proteomes" id="UP001165124"/>
    </source>
</evidence>
<keyword evidence="3" id="KW-1185">Reference proteome</keyword>
<reference evidence="2" key="1">
    <citation type="submission" date="2023-02" db="EMBL/GenBank/DDBJ databases">
        <title>Actinomadura rubrobrunea NBRC 14622.</title>
        <authorList>
            <person name="Ichikawa N."/>
            <person name="Sato H."/>
            <person name="Tonouchi N."/>
        </authorList>
    </citation>
    <scope>NUCLEOTIDE SEQUENCE</scope>
    <source>
        <strain evidence="2">NBRC 14622</strain>
    </source>
</reference>
<dbReference type="RefSeq" id="WP_067910569.1">
    <property type="nucleotide sequence ID" value="NZ_BSRZ01000003.1"/>
</dbReference>
<accession>A0A9W6UTG1</accession>
<dbReference type="EMBL" id="BSRZ01000003">
    <property type="protein sequence ID" value="GLW63601.1"/>
    <property type="molecule type" value="Genomic_DNA"/>
</dbReference>
<dbReference type="AlphaFoldDB" id="A0A9W6UTG1"/>